<dbReference type="UniPathway" id="UPA00253">
    <property type="reaction ID" value="UER00329"/>
</dbReference>
<feature type="binding site" evidence="4">
    <location>
        <position position="107"/>
    </location>
    <ligand>
        <name>pyridoxal 5'-phosphate</name>
        <dbReference type="ChEBI" id="CHEBI:597326"/>
    </ligand>
</feature>
<dbReference type="Gene3D" id="3.90.1150.10">
    <property type="entry name" value="Aspartate Aminotransferase, domain 1"/>
    <property type="match status" value="1"/>
</dbReference>
<comment type="subcellular location">
    <subcellularLocation>
        <location evidence="4 5">Cytoplasm</location>
    </subcellularLocation>
</comment>
<keyword evidence="1 4" id="KW-0662">Pyridine nucleotide biosynthesis</keyword>
<dbReference type="PhylomeDB" id="R7Q9F0"/>
<evidence type="ECO:0000256" key="5">
    <source>
        <dbReference type="PIRNR" id="PIRNR038800"/>
    </source>
</evidence>
<keyword evidence="3 4" id="KW-0663">Pyridoxal phosphate</keyword>
<comment type="subunit">
    <text evidence="4 5">Homodimer.</text>
</comment>
<keyword evidence="4 5" id="KW-0963">Cytoplasm</keyword>
<dbReference type="Gramene" id="CDF34100">
    <property type="protein sequence ID" value="CDF34100"/>
    <property type="gene ID" value="CHC_T00002784001"/>
</dbReference>
<evidence type="ECO:0000256" key="4">
    <source>
        <dbReference type="HAMAP-Rule" id="MF_03017"/>
    </source>
</evidence>
<dbReference type="Gene3D" id="3.40.640.10">
    <property type="entry name" value="Type I PLP-dependent aspartate aminotransferase-like (Major domain)"/>
    <property type="match status" value="1"/>
</dbReference>
<dbReference type="InterPro" id="IPR015421">
    <property type="entry name" value="PyrdxlP-dep_Trfase_major"/>
</dbReference>
<dbReference type="GO" id="GO:0043420">
    <property type="term" value="P:anthranilate metabolic process"/>
    <property type="evidence" value="ECO:0007669"/>
    <property type="project" value="UniProtKB-UniRule"/>
</dbReference>
<protein>
    <recommendedName>
        <fullName evidence="4 5">Kynureninase</fullName>
        <ecNumber evidence="4 5">3.7.1.3</ecNumber>
    </recommendedName>
    <alternativeName>
        <fullName evidence="4">L-kynurenine hydrolase</fullName>
    </alternativeName>
</protein>
<dbReference type="GO" id="GO:0034354">
    <property type="term" value="P:'de novo' NAD+ biosynthetic process from L-tryptophan"/>
    <property type="evidence" value="ECO:0007669"/>
    <property type="project" value="UniProtKB-UniRule"/>
</dbReference>
<dbReference type="InterPro" id="IPR010111">
    <property type="entry name" value="Kynureninase"/>
</dbReference>
<reference evidence="8" key="1">
    <citation type="journal article" date="2013" name="Proc. Natl. Acad. Sci. U.S.A.">
        <title>Genome structure and metabolic features in the red seaweed Chondrus crispus shed light on evolution of the Archaeplastida.</title>
        <authorList>
            <person name="Collen J."/>
            <person name="Porcel B."/>
            <person name="Carre W."/>
            <person name="Ball S.G."/>
            <person name="Chaparro C."/>
            <person name="Tonon T."/>
            <person name="Barbeyron T."/>
            <person name="Michel G."/>
            <person name="Noel B."/>
            <person name="Valentin K."/>
            <person name="Elias M."/>
            <person name="Artiguenave F."/>
            <person name="Arun A."/>
            <person name="Aury J.M."/>
            <person name="Barbosa-Neto J.F."/>
            <person name="Bothwell J.H."/>
            <person name="Bouget F.Y."/>
            <person name="Brillet L."/>
            <person name="Cabello-Hurtado F."/>
            <person name="Capella-Gutierrez S."/>
            <person name="Charrier B."/>
            <person name="Cladiere L."/>
            <person name="Cock J.M."/>
            <person name="Coelho S.M."/>
            <person name="Colleoni C."/>
            <person name="Czjzek M."/>
            <person name="Da Silva C."/>
            <person name="Delage L."/>
            <person name="Denoeud F."/>
            <person name="Deschamps P."/>
            <person name="Dittami S.M."/>
            <person name="Gabaldon T."/>
            <person name="Gachon C.M."/>
            <person name="Groisillier A."/>
            <person name="Herve C."/>
            <person name="Jabbari K."/>
            <person name="Katinka M."/>
            <person name="Kloareg B."/>
            <person name="Kowalczyk N."/>
            <person name="Labadie K."/>
            <person name="Leblanc C."/>
            <person name="Lopez P.J."/>
            <person name="McLachlan D.H."/>
            <person name="Meslet-Cladiere L."/>
            <person name="Moustafa A."/>
            <person name="Nehr Z."/>
            <person name="Nyvall Collen P."/>
            <person name="Panaud O."/>
            <person name="Partensky F."/>
            <person name="Poulain J."/>
            <person name="Rensing S.A."/>
            <person name="Rousvoal S."/>
            <person name="Samson G."/>
            <person name="Symeonidi A."/>
            <person name="Weissenbach J."/>
            <person name="Zambounis A."/>
            <person name="Wincker P."/>
            <person name="Boyen C."/>
        </authorList>
    </citation>
    <scope>NUCLEOTIDE SEQUENCE [LARGE SCALE GENOMIC DNA]</scope>
    <source>
        <strain evidence="8">cv. Stackhouse</strain>
    </source>
</reference>
<comment type="similarity">
    <text evidence="4 5">Belongs to the kynureninase family.</text>
</comment>
<feature type="binding site" evidence="4">
    <location>
        <position position="225"/>
    </location>
    <ligand>
        <name>pyridoxal 5'-phosphate</name>
        <dbReference type="ChEBI" id="CHEBI:597326"/>
    </ligand>
</feature>
<dbReference type="GO" id="GO:0097053">
    <property type="term" value="P:L-kynurenine catabolic process"/>
    <property type="evidence" value="ECO:0007669"/>
    <property type="project" value="UniProtKB-UniRule"/>
</dbReference>
<dbReference type="UniPathway" id="UPA00334">
    <property type="reaction ID" value="UER00455"/>
</dbReference>
<dbReference type="Proteomes" id="UP000012073">
    <property type="component" value="Unassembled WGS sequence"/>
</dbReference>
<dbReference type="GeneID" id="17321651"/>
<dbReference type="RefSeq" id="XP_005713919.1">
    <property type="nucleotide sequence ID" value="XM_005713862.1"/>
</dbReference>
<feature type="region of interest" description="Disordered" evidence="6">
    <location>
        <begin position="1"/>
        <end position="21"/>
    </location>
</feature>
<comment type="pathway">
    <text evidence="4 5">Amino-acid degradation; L-kynurenine degradation; L-alanine and anthranilate from L-kynurenine: step 1/1.</text>
</comment>
<evidence type="ECO:0000313" key="7">
    <source>
        <dbReference type="EMBL" id="CDF34100.1"/>
    </source>
</evidence>
<gene>
    <name evidence="4" type="primary">KYNU</name>
    <name evidence="7" type="ORF">CHC_T00002784001</name>
</gene>
<organism evidence="7 8">
    <name type="scientific">Chondrus crispus</name>
    <name type="common">Carrageen Irish moss</name>
    <name type="synonym">Polymorpha crispa</name>
    <dbReference type="NCBI Taxonomy" id="2769"/>
    <lineage>
        <taxon>Eukaryota</taxon>
        <taxon>Rhodophyta</taxon>
        <taxon>Florideophyceae</taxon>
        <taxon>Rhodymeniophycidae</taxon>
        <taxon>Gigartinales</taxon>
        <taxon>Gigartinaceae</taxon>
        <taxon>Chondrus</taxon>
    </lineage>
</organism>
<feature type="modified residue" description="N6-(pyridoxal phosphate)lysine" evidence="4">
    <location>
        <position position="248"/>
    </location>
</feature>
<dbReference type="FunFam" id="3.40.640.10:FF:000031">
    <property type="entry name" value="Kynureninase"/>
    <property type="match status" value="1"/>
</dbReference>
<dbReference type="InterPro" id="IPR015424">
    <property type="entry name" value="PyrdxlP-dep_Trfase"/>
</dbReference>
<dbReference type="GO" id="GO:0030429">
    <property type="term" value="F:kynureninase activity"/>
    <property type="evidence" value="ECO:0007669"/>
    <property type="project" value="UniProtKB-UniRule"/>
</dbReference>
<comment type="catalytic activity">
    <reaction evidence="4 5">
        <text>L-kynurenine + H2O = anthranilate + L-alanine + H(+)</text>
        <dbReference type="Rhea" id="RHEA:16813"/>
        <dbReference type="ChEBI" id="CHEBI:15377"/>
        <dbReference type="ChEBI" id="CHEBI:15378"/>
        <dbReference type="ChEBI" id="CHEBI:16567"/>
        <dbReference type="ChEBI" id="CHEBI:57959"/>
        <dbReference type="ChEBI" id="CHEBI:57972"/>
        <dbReference type="EC" id="3.7.1.3"/>
    </reaction>
</comment>
<evidence type="ECO:0000313" key="8">
    <source>
        <dbReference type="Proteomes" id="UP000012073"/>
    </source>
</evidence>
<dbReference type="Pfam" id="PF22580">
    <property type="entry name" value="KYNU_C"/>
    <property type="match status" value="1"/>
</dbReference>
<dbReference type="OMA" id="LPGWNSH"/>
<evidence type="ECO:0000256" key="2">
    <source>
        <dbReference type="ARBA" id="ARBA00022801"/>
    </source>
</evidence>
<comment type="cofactor">
    <cofactor evidence="4 5">
        <name>pyridoxal 5'-phosphate</name>
        <dbReference type="ChEBI" id="CHEBI:597326"/>
    </cofactor>
</comment>
<dbReference type="PANTHER" id="PTHR14084">
    <property type="entry name" value="KYNURENINASE"/>
    <property type="match status" value="1"/>
</dbReference>
<evidence type="ECO:0000256" key="1">
    <source>
        <dbReference type="ARBA" id="ARBA00022642"/>
    </source>
</evidence>
<dbReference type="GO" id="GO:0019805">
    <property type="term" value="P:quinolinate biosynthetic process"/>
    <property type="evidence" value="ECO:0007669"/>
    <property type="project" value="UniProtKB-UniRule"/>
</dbReference>
<evidence type="ECO:0000256" key="3">
    <source>
        <dbReference type="ARBA" id="ARBA00022898"/>
    </source>
</evidence>
<dbReference type="HAMAP" id="MF_01970">
    <property type="entry name" value="Kynureninase"/>
    <property type="match status" value="1"/>
</dbReference>
<comment type="function">
    <text evidence="4 5">Catalyzes the cleavage of L-kynurenine (L-Kyn) and L-3-hydroxykynurenine (L-3OHKyn) into anthranilic acid (AA) and 3-hydroxyanthranilic acid (3-OHAA), respectively.</text>
</comment>
<comment type="catalytic activity">
    <reaction evidence="5">
        <text>3-hydroxy-L-kynurenine + H2O = 3-hydroxyanthranilate + L-alanine + H(+)</text>
        <dbReference type="Rhea" id="RHEA:25143"/>
        <dbReference type="ChEBI" id="CHEBI:15377"/>
        <dbReference type="ChEBI" id="CHEBI:15378"/>
        <dbReference type="ChEBI" id="CHEBI:36559"/>
        <dbReference type="ChEBI" id="CHEBI:57972"/>
        <dbReference type="ChEBI" id="CHEBI:58125"/>
        <dbReference type="EC" id="3.7.1.3"/>
    </reaction>
</comment>
<feature type="binding site" evidence="4">
    <location>
        <position position="277"/>
    </location>
    <ligand>
        <name>pyridoxal 5'-phosphate</name>
        <dbReference type="ChEBI" id="CHEBI:597326"/>
    </ligand>
</feature>
<feature type="binding site" evidence="4">
    <location>
        <position position="247"/>
    </location>
    <ligand>
        <name>pyridoxal 5'-phosphate</name>
        <dbReference type="ChEBI" id="CHEBI:597326"/>
    </ligand>
</feature>
<dbReference type="STRING" id="2769.R7Q9F0"/>
<comment type="caution">
    <text evidence="4">Lacks conserved residue(s) required for the propagation of feature annotation.</text>
</comment>
<feature type="binding site" evidence="4">
    <location>
        <position position="222"/>
    </location>
    <ligand>
        <name>pyridoxal 5'-phosphate</name>
        <dbReference type="ChEBI" id="CHEBI:597326"/>
    </ligand>
</feature>
<feature type="compositionally biased region" description="Basic and acidic residues" evidence="6">
    <location>
        <begin position="1"/>
        <end position="10"/>
    </location>
</feature>
<dbReference type="GO" id="GO:0005737">
    <property type="term" value="C:cytoplasm"/>
    <property type="evidence" value="ECO:0007669"/>
    <property type="project" value="UniProtKB-SubCell"/>
</dbReference>
<accession>R7Q9F0</accession>
<dbReference type="PANTHER" id="PTHR14084:SF0">
    <property type="entry name" value="KYNURENINASE"/>
    <property type="match status" value="1"/>
</dbReference>
<keyword evidence="8" id="KW-1185">Reference proteome</keyword>
<dbReference type="EMBL" id="HG001673">
    <property type="protein sequence ID" value="CDF34100.1"/>
    <property type="molecule type" value="Genomic_DNA"/>
</dbReference>
<dbReference type="GO" id="GO:0030170">
    <property type="term" value="F:pyridoxal phosphate binding"/>
    <property type="evidence" value="ECO:0007669"/>
    <property type="project" value="UniProtKB-UniRule"/>
</dbReference>
<comment type="pathway">
    <text evidence="4 5">Cofactor biosynthesis; NAD(+) biosynthesis; quinolinate from L-kynurenine: step 2/3.</text>
</comment>
<dbReference type="AlphaFoldDB" id="R7Q9F0"/>
<dbReference type="SUPFAM" id="SSF53383">
    <property type="entry name" value="PLP-dependent transferases"/>
    <property type="match status" value="1"/>
</dbReference>
<proteinExistence type="inferred from homology"/>
<dbReference type="NCBIfam" id="TIGR01814">
    <property type="entry name" value="kynureninase"/>
    <property type="match status" value="1"/>
</dbReference>
<evidence type="ECO:0000256" key="6">
    <source>
        <dbReference type="SAM" id="MobiDB-lite"/>
    </source>
</evidence>
<name>R7Q9F0_CHOCR</name>
<keyword evidence="2 4" id="KW-0378">Hydrolase</keyword>
<feature type="binding site" evidence="4">
    <location>
        <position position="305"/>
    </location>
    <ligand>
        <name>pyridoxal 5'-phosphate</name>
        <dbReference type="ChEBI" id="CHEBI:597326"/>
    </ligand>
</feature>
<feature type="binding site" evidence="4">
    <location>
        <position position="108"/>
    </location>
    <ligand>
        <name>pyridoxal 5'-phosphate</name>
        <dbReference type="ChEBI" id="CHEBI:597326"/>
    </ligand>
</feature>
<dbReference type="OrthoDB" id="5978656at2759"/>
<sequence>MLVDHGRHDSSTPSPDSTRLDIADPLRSIRTLFSIPAPVYLCGNSLGPQPLSVRTALQTHLDKWASLGVAGHFTTPDPWADIEVAAAAAVAPIVGAKPGEVAIMNSLTVNLHLMLTAFYRPHGDRKCIIIEDGAFSTDEYALQTHITARGLDPASVIVRLQPRTGERLLRDQDILSTISDLSAASRLALVLLPGVQYYTGQLFPLAEACRVAREAGVPIGFDLAHAVGNIPLSLHKWGANFAVWCSYKYLNAGPGAVGGVFIHEKHAAEDLPRHAGWWGHDRTSRFLMPRDFIPQRGAPGFQLSNPPVFAIVPVIEAARVFERAGGMEAVRRKSVKLTAFLERLIEKKLGGAVEIVSPRDEHRRGAQLSLAVERVRRWEGGDMHAFNARLEKRGVVCDVREPDVLRVAPAPLYNSFADVELFVDVLAHALGELPPCK</sequence>
<dbReference type="GO" id="GO:0019441">
    <property type="term" value="P:L-tryptophan catabolic process to kynurenine"/>
    <property type="evidence" value="ECO:0007669"/>
    <property type="project" value="TreeGrafter"/>
</dbReference>
<dbReference type="InterPro" id="IPR015422">
    <property type="entry name" value="PyrdxlP-dep_Trfase_small"/>
</dbReference>
<dbReference type="KEGG" id="ccp:CHC_T00002784001"/>
<dbReference type="PIRSF" id="PIRSF038800">
    <property type="entry name" value="KYNU"/>
    <property type="match status" value="1"/>
</dbReference>
<dbReference type="EC" id="3.7.1.3" evidence="4 5"/>